<dbReference type="Proteomes" id="UP000887159">
    <property type="component" value="Unassembled WGS sequence"/>
</dbReference>
<keyword evidence="2" id="KW-1185">Reference proteome</keyword>
<sequence>MPLRLKKLHFRCLPHRSTPDMGWVDEENIHWGTWSPKRVQRPTDERHFYVIFRVSLCRKGTIHLQTSILFPGFKPSSNGTAVSERQ</sequence>
<proteinExistence type="predicted"/>
<comment type="caution">
    <text evidence="1">The sequence shown here is derived from an EMBL/GenBank/DDBJ whole genome shotgun (WGS) entry which is preliminary data.</text>
</comment>
<dbReference type="EMBL" id="BMAU01021122">
    <property type="protein sequence ID" value="GFX91134.1"/>
    <property type="molecule type" value="Genomic_DNA"/>
</dbReference>
<gene>
    <name evidence="1" type="ORF">TNCV_4857231</name>
</gene>
<protein>
    <submittedName>
        <fullName evidence="1">Uncharacterized protein</fullName>
    </submittedName>
</protein>
<evidence type="ECO:0000313" key="2">
    <source>
        <dbReference type="Proteomes" id="UP000887159"/>
    </source>
</evidence>
<reference evidence="1" key="1">
    <citation type="submission" date="2020-08" db="EMBL/GenBank/DDBJ databases">
        <title>Multicomponent nature underlies the extraordinary mechanical properties of spider dragline silk.</title>
        <authorList>
            <person name="Kono N."/>
            <person name="Nakamura H."/>
            <person name="Mori M."/>
            <person name="Yoshida Y."/>
            <person name="Ohtoshi R."/>
            <person name="Malay A.D."/>
            <person name="Moran D.A.P."/>
            <person name="Tomita M."/>
            <person name="Numata K."/>
            <person name="Arakawa K."/>
        </authorList>
    </citation>
    <scope>NUCLEOTIDE SEQUENCE</scope>
</reference>
<organism evidence="1 2">
    <name type="scientific">Trichonephila clavipes</name>
    <name type="common">Golden silk orbweaver</name>
    <name type="synonym">Nephila clavipes</name>
    <dbReference type="NCBI Taxonomy" id="2585209"/>
    <lineage>
        <taxon>Eukaryota</taxon>
        <taxon>Metazoa</taxon>
        <taxon>Ecdysozoa</taxon>
        <taxon>Arthropoda</taxon>
        <taxon>Chelicerata</taxon>
        <taxon>Arachnida</taxon>
        <taxon>Araneae</taxon>
        <taxon>Araneomorphae</taxon>
        <taxon>Entelegynae</taxon>
        <taxon>Araneoidea</taxon>
        <taxon>Nephilidae</taxon>
        <taxon>Trichonephila</taxon>
    </lineage>
</organism>
<evidence type="ECO:0000313" key="1">
    <source>
        <dbReference type="EMBL" id="GFX91134.1"/>
    </source>
</evidence>
<dbReference type="AlphaFoldDB" id="A0A8X6RF87"/>
<name>A0A8X6RF87_TRICX</name>
<accession>A0A8X6RF87</accession>